<protein>
    <submittedName>
        <fullName evidence="1">Uncharacterized protein</fullName>
    </submittedName>
</protein>
<accession>A0A6B2LHP6</accession>
<dbReference type="EMBL" id="GIBP01007633">
    <property type="protein sequence ID" value="NDV36602.1"/>
    <property type="molecule type" value="Transcribed_RNA"/>
</dbReference>
<evidence type="ECO:0000313" key="1">
    <source>
        <dbReference type="EMBL" id="NDV36602.1"/>
    </source>
</evidence>
<proteinExistence type="predicted"/>
<organism evidence="1">
    <name type="scientific">Arcella intermedia</name>
    <dbReference type="NCBI Taxonomy" id="1963864"/>
    <lineage>
        <taxon>Eukaryota</taxon>
        <taxon>Amoebozoa</taxon>
        <taxon>Tubulinea</taxon>
        <taxon>Elardia</taxon>
        <taxon>Arcellinida</taxon>
        <taxon>Sphaerothecina</taxon>
        <taxon>Arcellidae</taxon>
        <taxon>Arcella</taxon>
    </lineage>
</organism>
<dbReference type="AlphaFoldDB" id="A0A6B2LHP6"/>
<sequence>MHSINILNQYPPRWRPRVWLLIILNHLRVQHKPPPLPILHRMPLLDNPPPFLNRSIRRGEQFLCFQQLRLNSILIETYRAILGVPPQGVSYGLPESRCVLYFVRGAFGLYVWWY</sequence>
<name>A0A6B2LHP6_9EUKA</name>
<reference evidence="1" key="1">
    <citation type="journal article" date="2020" name="J. Eukaryot. Microbiol.">
        <title>De novo Sequencing, Assembly and Annotation of the Transcriptome for the Free-Living Testate Amoeba Arcella intermedia.</title>
        <authorList>
            <person name="Ribeiro G.M."/>
            <person name="Porfirio-Sousa A.L."/>
            <person name="Maurer-Alcala X.X."/>
            <person name="Katz L.A."/>
            <person name="Lahr D.J.G."/>
        </authorList>
    </citation>
    <scope>NUCLEOTIDE SEQUENCE</scope>
</reference>